<dbReference type="Pfam" id="PF00326">
    <property type="entry name" value="Peptidase_S9"/>
    <property type="match status" value="1"/>
</dbReference>
<evidence type="ECO:0000256" key="2">
    <source>
        <dbReference type="SAM" id="MobiDB-lite"/>
    </source>
</evidence>
<dbReference type="NCBIfam" id="NF033523">
    <property type="entry name" value="lasso_peptidase"/>
    <property type="match status" value="1"/>
</dbReference>
<accession>A0A6M4GAU5</accession>
<dbReference type="GO" id="GO:0006508">
    <property type="term" value="P:proteolysis"/>
    <property type="evidence" value="ECO:0007669"/>
    <property type="project" value="InterPro"/>
</dbReference>
<sequence>MISRHCTRVAALMVLCAISTGSRGSGLPRAEPSSEPEPEPRSLTASALVELADIGPPSPVPDRHILTLSPDGRRAVIQVRQADPGSNGYRLRMIVVDIAGKARPITIDEGGEFIREMVNGVGGVRVATGDAAAIPVEWSRDGSQVYFLKRMNRKTQIWRAAADGHGSAILTHEQDEVEDFHLSPDKRRLYYSVRSILPDQNASSLAEQRNGFRYDRRFIPLFAQGPDAVPAGTLVTKSLEVAGSDIQLPPDTDLALPQAHGRRAPNGLIALSLHGRVASISSKGPLAATKQGDIIVQDPVHGTVRCSLQHCSGGLTLWWTQDGRRLRYMRREGWADEKTAIYEWKPGNGAPRRLYSTSDLLLDCQPTGSQLICARERSTAPRHIISLDVDTGRARIIYDPNPDFGGYRLGRVERLFWRNAFGVETFGDLVYPVNYTAGRAYPLVVVQYISRGFLRGGVGDEFPIQLFANRGYAVLSVQRPDARDLVPNATEMNDFQRQLLKDFKDRRSVLSSIEIGVKMLIGRGIVDPVKVGLTGLSDGSSTVQFAAINSKLFKAASVSGCCWDQFQDAVVGPSAAQAYHQIGWPKLLDYDATFWSQISLVKNAKRITMPILMQQSDDEFRVAVPSYTALRQAGHPTALFVFPDENHIKWQPAHRLAVYQRNVRWFDYWLMGIGDGEEWKENGTSEPSQ</sequence>
<dbReference type="AlphaFoldDB" id="A0A6M4GAU5"/>
<evidence type="ECO:0000313" key="5">
    <source>
        <dbReference type="Proteomes" id="UP000502611"/>
    </source>
</evidence>
<dbReference type="SUPFAM" id="SSF82171">
    <property type="entry name" value="DPP6 N-terminal domain-like"/>
    <property type="match status" value="1"/>
</dbReference>
<keyword evidence="1" id="KW-0378">Hydrolase</keyword>
<reference evidence="4 5" key="1">
    <citation type="submission" date="2020-04" db="EMBL/GenBank/DDBJ databases">
        <title>The Whole Genome Analysis of High salt-tolerant Sphingobium yanoikuyae YC-XJ2 with Aryl organophosphorus flame retardants (aryl-OPFRs)-degrading capacity and characteristics of Related phosphotriesterase.</title>
        <authorList>
            <person name="Li X."/>
        </authorList>
    </citation>
    <scope>NUCLEOTIDE SEQUENCE [LARGE SCALE GENOMIC DNA]</scope>
    <source>
        <strain evidence="4 5">YC-XJ2</strain>
    </source>
</reference>
<dbReference type="InterPro" id="IPR053536">
    <property type="entry name" value="Lasso_peptide_isopeptidase"/>
</dbReference>
<proteinExistence type="predicted"/>
<dbReference type="EMBL" id="CP053021">
    <property type="protein sequence ID" value="QJR02787.1"/>
    <property type="molecule type" value="Genomic_DNA"/>
</dbReference>
<dbReference type="GO" id="GO:0004252">
    <property type="term" value="F:serine-type endopeptidase activity"/>
    <property type="evidence" value="ECO:0007669"/>
    <property type="project" value="TreeGrafter"/>
</dbReference>
<evidence type="ECO:0000259" key="3">
    <source>
        <dbReference type="Pfam" id="PF00326"/>
    </source>
</evidence>
<dbReference type="InterPro" id="IPR029058">
    <property type="entry name" value="AB_hydrolase_fold"/>
</dbReference>
<gene>
    <name evidence="4" type="ORF">HH800_11690</name>
</gene>
<dbReference type="Gene3D" id="2.120.10.30">
    <property type="entry name" value="TolB, C-terminal domain"/>
    <property type="match status" value="2"/>
</dbReference>
<evidence type="ECO:0000313" key="4">
    <source>
        <dbReference type="EMBL" id="QJR02787.1"/>
    </source>
</evidence>
<name>A0A6M4GAU5_SPHYA</name>
<feature type="domain" description="Peptidase S9 prolyl oligopeptidase catalytic" evidence="3">
    <location>
        <begin position="515"/>
        <end position="670"/>
    </location>
</feature>
<dbReference type="Proteomes" id="UP000502611">
    <property type="component" value="Chromosome"/>
</dbReference>
<dbReference type="InterPro" id="IPR011042">
    <property type="entry name" value="6-blade_b-propeller_TolB-like"/>
</dbReference>
<organism evidence="4 5">
    <name type="scientific">Sphingobium yanoikuyae</name>
    <name type="common">Sphingomonas yanoikuyae</name>
    <dbReference type="NCBI Taxonomy" id="13690"/>
    <lineage>
        <taxon>Bacteria</taxon>
        <taxon>Pseudomonadati</taxon>
        <taxon>Pseudomonadota</taxon>
        <taxon>Alphaproteobacteria</taxon>
        <taxon>Sphingomonadales</taxon>
        <taxon>Sphingomonadaceae</taxon>
        <taxon>Sphingobium</taxon>
    </lineage>
</organism>
<dbReference type="Gene3D" id="3.40.50.1820">
    <property type="entry name" value="alpha/beta hydrolase"/>
    <property type="match status" value="1"/>
</dbReference>
<protein>
    <submittedName>
        <fullName evidence="4">Atxe2 family lasso peptide isopeptidase</fullName>
    </submittedName>
</protein>
<dbReference type="InterPro" id="IPR001375">
    <property type="entry name" value="Peptidase_S9_cat"/>
</dbReference>
<dbReference type="PANTHER" id="PTHR42776">
    <property type="entry name" value="SERINE PEPTIDASE S9 FAMILY MEMBER"/>
    <property type="match status" value="1"/>
</dbReference>
<dbReference type="SUPFAM" id="SSF53474">
    <property type="entry name" value="alpha/beta-Hydrolases"/>
    <property type="match status" value="1"/>
</dbReference>
<evidence type="ECO:0000256" key="1">
    <source>
        <dbReference type="ARBA" id="ARBA00022801"/>
    </source>
</evidence>
<dbReference type="PANTHER" id="PTHR42776:SF27">
    <property type="entry name" value="DIPEPTIDYL PEPTIDASE FAMILY MEMBER 6"/>
    <property type="match status" value="1"/>
</dbReference>
<feature type="region of interest" description="Disordered" evidence="2">
    <location>
        <begin position="22"/>
        <end position="43"/>
    </location>
</feature>